<dbReference type="Proteomes" id="UP000821853">
    <property type="component" value="Chromosome 3"/>
</dbReference>
<keyword evidence="2" id="KW-1185">Reference proteome</keyword>
<proteinExistence type="predicted"/>
<dbReference type="AlphaFoldDB" id="A0A9J6G8D6"/>
<protein>
    <submittedName>
        <fullName evidence="1">Uncharacterized protein</fullName>
    </submittedName>
</protein>
<evidence type="ECO:0000313" key="1">
    <source>
        <dbReference type="EMBL" id="KAH9371167.1"/>
    </source>
</evidence>
<gene>
    <name evidence="1" type="ORF">HPB48_005637</name>
</gene>
<comment type="caution">
    <text evidence="1">The sequence shown here is derived from an EMBL/GenBank/DDBJ whole genome shotgun (WGS) entry which is preliminary data.</text>
</comment>
<evidence type="ECO:0000313" key="2">
    <source>
        <dbReference type="Proteomes" id="UP000821853"/>
    </source>
</evidence>
<reference evidence="1 2" key="1">
    <citation type="journal article" date="2020" name="Cell">
        <title>Large-Scale Comparative Analyses of Tick Genomes Elucidate Their Genetic Diversity and Vector Capacities.</title>
        <authorList>
            <consortium name="Tick Genome and Microbiome Consortium (TIGMIC)"/>
            <person name="Jia N."/>
            <person name="Wang J."/>
            <person name="Shi W."/>
            <person name="Du L."/>
            <person name="Sun Y."/>
            <person name="Zhan W."/>
            <person name="Jiang J.F."/>
            <person name="Wang Q."/>
            <person name="Zhang B."/>
            <person name="Ji P."/>
            <person name="Bell-Sakyi L."/>
            <person name="Cui X.M."/>
            <person name="Yuan T.T."/>
            <person name="Jiang B.G."/>
            <person name="Yang W.F."/>
            <person name="Lam T.T."/>
            <person name="Chang Q.C."/>
            <person name="Ding S.J."/>
            <person name="Wang X.J."/>
            <person name="Zhu J.G."/>
            <person name="Ruan X.D."/>
            <person name="Zhao L."/>
            <person name="Wei J.T."/>
            <person name="Ye R.Z."/>
            <person name="Que T.C."/>
            <person name="Du C.H."/>
            <person name="Zhou Y.H."/>
            <person name="Cheng J.X."/>
            <person name="Dai P.F."/>
            <person name="Guo W.B."/>
            <person name="Han X.H."/>
            <person name="Huang E.J."/>
            <person name="Li L.F."/>
            <person name="Wei W."/>
            <person name="Gao Y.C."/>
            <person name="Liu J.Z."/>
            <person name="Shao H.Z."/>
            <person name="Wang X."/>
            <person name="Wang C.C."/>
            <person name="Yang T.C."/>
            <person name="Huo Q.B."/>
            <person name="Li W."/>
            <person name="Chen H.Y."/>
            <person name="Chen S.E."/>
            <person name="Zhou L.G."/>
            <person name="Ni X.B."/>
            <person name="Tian J.H."/>
            <person name="Sheng Y."/>
            <person name="Liu T."/>
            <person name="Pan Y.S."/>
            <person name="Xia L.Y."/>
            <person name="Li J."/>
            <person name="Zhao F."/>
            <person name="Cao W.C."/>
        </authorList>
    </citation>
    <scope>NUCLEOTIDE SEQUENCE [LARGE SCALE GENOMIC DNA]</scope>
    <source>
        <strain evidence="1">HaeL-2018</strain>
    </source>
</reference>
<name>A0A9J6G8D6_HAELO</name>
<dbReference type="EMBL" id="JABSTR010000005">
    <property type="protein sequence ID" value="KAH9371167.1"/>
    <property type="molecule type" value="Genomic_DNA"/>
</dbReference>
<accession>A0A9J6G8D6</accession>
<sequence length="169" mass="18488">MNPTAAYVPWTPGITAPRLLLPRTVILKLTDNTNLAEADPSTIGQAVQQAAHLTKQECRDIFIKLRRRQNLLAVDAYRDSAAAKLLALQQIATLGNSHPTITYEANNPNNAQGVIHGVSLDLSEDFLQSELLVPSRKIYASAGLVRRPPFSSRSKDLPYLATLSSVQQC</sequence>
<organism evidence="1 2">
    <name type="scientific">Haemaphysalis longicornis</name>
    <name type="common">Bush tick</name>
    <dbReference type="NCBI Taxonomy" id="44386"/>
    <lineage>
        <taxon>Eukaryota</taxon>
        <taxon>Metazoa</taxon>
        <taxon>Ecdysozoa</taxon>
        <taxon>Arthropoda</taxon>
        <taxon>Chelicerata</taxon>
        <taxon>Arachnida</taxon>
        <taxon>Acari</taxon>
        <taxon>Parasitiformes</taxon>
        <taxon>Ixodida</taxon>
        <taxon>Ixodoidea</taxon>
        <taxon>Ixodidae</taxon>
        <taxon>Haemaphysalinae</taxon>
        <taxon>Haemaphysalis</taxon>
    </lineage>
</organism>
<dbReference type="VEuPathDB" id="VectorBase:HLOH_062806"/>